<name>A0AAD8GNK7_9APIA</name>
<protein>
    <recommendedName>
        <fullName evidence="1">rRNA N-glycosylase</fullName>
        <ecNumber evidence="1">3.2.2.22</ecNumber>
    </recommendedName>
</protein>
<dbReference type="GO" id="GO:0030598">
    <property type="term" value="F:rRNA N-glycosylase activity"/>
    <property type="evidence" value="ECO:0007669"/>
    <property type="project" value="UniProtKB-EC"/>
</dbReference>
<dbReference type="GO" id="GO:0017148">
    <property type="term" value="P:negative regulation of translation"/>
    <property type="evidence" value="ECO:0007669"/>
    <property type="project" value="UniProtKB-KW"/>
</dbReference>
<dbReference type="EC" id="3.2.2.22" evidence="1"/>
<sequence length="184" mass="21299">MEGFKTCLEYHGLTVVHETLGYSYPDLEKASGTKRSQIVVGRPQFIETVLLFSTLRPRRPRGDNSNDVGQLAFHVLCLTQMLCEALKIKPLRKFIIDNYEHGQVLGVLLLILEHGWAIASKRLLRKEVYKSKLEVYYSDNADNPLTIEELNALYNVLKYYSEQDLDKEDKAHDLETVMTRMYKE</sequence>
<comment type="caution">
    <text evidence="2">The sequence shown here is derived from an EMBL/GenBank/DDBJ whole genome shotgun (WGS) entry which is preliminary data.</text>
</comment>
<reference evidence="2" key="2">
    <citation type="submission" date="2023-05" db="EMBL/GenBank/DDBJ databases">
        <authorList>
            <person name="Schelkunov M.I."/>
        </authorList>
    </citation>
    <scope>NUCLEOTIDE SEQUENCE</scope>
    <source>
        <strain evidence="2">Hsosn_3</strain>
        <tissue evidence="2">Leaf</tissue>
    </source>
</reference>
<dbReference type="GO" id="GO:0090729">
    <property type="term" value="F:toxin activity"/>
    <property type="evidence" value="ECO:0007669"/>
    <property type="project" value="UniProtKB-KW"/>
</dbReference>
<comment type="catalytic activity">
    <reaction evidence="1">
        <text>Endohydrolysis of the N-glycosidic bond at one specific adenosine on the 28S rRNA.</text>
        <dbReference type="EC" id="3.2.2.22"/>
    </reaction>
</comment>
<dbReference type="AlphaFoldDB" id="A0AAD8GNK7"/>
<dbReference type="SUPFAM" id="SSF56371">
    <property type="entry name" value="Ribosome inactivating proteins (RIP)"/>
    <property type="match status" value="1"/>
</dbReference>
<evidence type="ECO:0000313" key="2">
    <source>
        <dbReference type="EMBL" id="KAK1351579.1"/>
    </source>
</evidence>
<dbReference type="InterPro" id="IPR036041">
    <property type="entry name" value="Ribosome-inact_prot_sf"/>
</dbReference>
<dbReference type="InterPro" id="IPR001574">
    <property type="entry name" value="Ribosome_inactivat_prot"/>
</dbReference>
<accession>A0AAD8GNK7</accession>
<proteinExistence type="inferred from homology"/>
<organism evidence="2 3">
    <name type="scientific">Heracleum sosnowskyi</name>
    <dbReference type="NCBI Taxonomy" id="360622"/>
    <lineage>
        <taxon>Eukaryota</taxon>
        <taxon>Viridiplantae</taxon>
        <taxon>Streptophyta</taxon>
        <taxon>Embryophyta</taxon>
        <taxon>Tracheophyta</taxon>
        <taxon>Spermatophyta</taxon>
        <taxon>Magnoliopsida</taxon>
        <taxon>eudicotyledons</taxon>
        <taxon>Gunneridae</taxon>
        <taxon>Pentapetalae</taxon>
        <taxon>asterids</taxon>
        <taxon>campanulids</taxon>
        <taxon>Apiales</taxon>
        <taxon>Apiaceae</taxon>
        <taxon>Apioideae</taxon>
        <taxon>apioid superclade</taxon>
        <taxon>Tordylieae</taxon>
        <taxon>Tordyliinae</taxon>
        <taxon>Heracleum</taxon>
    </lineage>
</organism>
<keyword evidence="1" id="KW-0378">Hydrolase</keyword>
<keyword evidence="3" id="KW-1185">Reference proteome</keyword>
<keyword evidence="1" id="KW-0800">Toxin</keyword>
<evidence type="ECO:0000313" key="3">
    <source>
        <dbReference type="Proteomes" id="UP001237642"/>
    </source>
</evidence>
<dbReference type="InterPro" id="IPR016138">
    <property type="entry name" value="Ribosome_inactivat_prot_sub1"/>
</dbReference>
<keyword evidence="1" id="KW-0611">Plant defense</keyword>
<dbReference type="EMBL" id="JAUIZM010000031">
    <property type="protein sequence ID" value="KAK1351579.1"/>
    <property type="molecule type" value="Genomic_DNA"/>
</dbReference>
<dbReference type="GO" id="GO:0006952">
    <property type="term" value="P:defense response"/>
    <property type="evidence" value="ECO:0007669"/>
    <property type="project" value="UniProtKB-KW"/>
</dbReference>
<dbReference type="Gene3D" id="3.40.420.10">
    <property type="entry name" value="Ricin (A subunit), domain 1"/>
    <property type="match status" value="1"/>
</dbReference>
<keyword evidence="1" id="KW-0652">Protein synthesis inhibitor</keyword>
<evidence type="ECO:0000256" key="1">
    <source>
        <dbReference type="RuleBase" id="RU004915"/>
    </source>
</evidence>
<gene>
    <name evidence="2" type="ORF">POM88_054266</name>
</gene>
<comment type="similarity">
    <text evidence="1">Belongs to the ribosome-inactivating protein family.</text>
</comment>
<reference evidence="2" key="1">
    <citation type="submission" date="2023-02" db="EMBL/GenBank/DDBJ databases">
        <title>Genome of toxic invasive species Heracleum sosnowskyi carries increased number of genes despite the absence of recent whole-genome duplications.</title>
        <authorList>
            <person name="Schelkunov M."/>
            <person name="Shtratnikova V."/>
            <person name="Makarenko M."/>
            <person name="Klepikova A."/>
            <person name="Omelchenko D."/>
            <person name="Novikova G."/>
            <person name="Obukhova E."/>
            <person name="Bogdanov V."/>
            <person name="Penin A."/>
            <person name="Logacheva M."/>
        </authorList>
    </citation>
    <scope>NUCLEOTIDE SEQUENCE</scope>
    <source>
        <strain evidence="2">Hsosn_3</strain>
        <tissue evidence="2">Leaf</tissue>
    </source>
</reference>
<dbReference type="Proteomes" id="UP001237642">
    <property type="component" value="Unassembled WGS sequence"/>
</dbReference>
<dbReference type="Pfam" id="PF00161">
    <property type="entry name" value="RIP"/>
    <property type="match status" value="1"/>
</dbReference>